<dbReference type="FunFam" id="2.60.40.10:FF:000032">
    <property type="entry name" value="palladin isoform X1"/>
    <property type="match status" value="2"/>
</dbReference>
<dbReference type="InterPro" id="IPR003598">
    <property type="entry name" value="Ig_sub2"/>
</dbReference>
<dbReference type="SMART" id="SM00325">
    <property type="entry name" value="RhoGEF"/>
    <property type="match status" value="1"/>
</dbReference>
<evidence type="ECO:0000256" key="2">
    <source>
        <dbReference type="ARBA" id="ARBA00004496"/>
    </source>
</evidence>
<dbReference type="Gene3D" id="3.40.140.10">
    <property type="entry name" value="Cytidine Deaminase, domain 2"/>
    <property type="match status" value="1"/>
</dbReference>
<dbReference type="PROSITE" id="PS50010">
    <property type="entry name" value="DH_2"/>
    <property type="match status" value="1"/>
</dbReference>
<dbReference type="CDD" id="cd11385">
    <property type="entry name" value="RagC_like"/>
    <property type="match status" value="1"/>
</dbReference>
<dbReference type="InterPro" id="IPR003599">
    <property type="entry name" value="Ig_sub"/>
</dbReference>
<dbReference type="InterPro" id="IPR011993">
    <property type="entry name" value="PH-like_dom_sf"/>
</dbReference>
<dbReference type="InterPro" id="IPR000555">
    <property type="entry name" value="JAMM/MPN+_dom"/>
</dbReference>
<feature type="domain" description="Ig-like" evidence="27">
    <location>
        <begin position="1789"/>
        <end position="1879"/>
    </location>
</feature>
<gene>
    <name evidence="28" type="ORF">CEUTPL_LOCUS4574</name>
</gene>
<dbReference type="InterPro" id="IPR036179">
    <property type="entry name" value="Ig-like_dom_sf"/>
</dbReference>
<feature type="region of interest" description="Disordered" evidence="23">
    <location>
        <begin position="692"/>
        <end position="722"/>
    </location>
</feature>
<feature type="compositionally biased region" description="Polar residues" evidence="23">
    <location>
        <begin position="1165"/>
        <end position="1178"/>
    </location>
</feature>
<dbReference type="GO" id="GO:1904263">
    <property type="term" value="P:positive regulation of TORC1 signaling"/>
    <property type="evidence" value="ECO:0007669"/>
    <property type="project" value="UniProtKB-ARBA"/>
</dbReference>
<dbReference type="HAMAP" id="MF_03005">
    <property type="entry name" value="eIF3f"/>
    <property type="match status" value="1"/>
</dbReference>
<dbReference type="PROSITE" id="PS50249">
    <property type="entry name" value="MPN"/>
    <property type="match status" value="1"/>
</dbReference>
<keyword evidence="12" id="KW-0067">ATP-binding</keyword>
<keyword evidence="17" id="KW-0458">Lysosome</keyword>
<dbReference type="GO" id="GO:0005525">
    <property type="term" value="F:GTP binding"/>
    <property type="evidence" value="ECO:0007669"/>
    <property type="project" value="UniProtKB-KW"/>
</dbReference>
<dbReference type="GO" id="GO:0060090">
    <property type="term" value="F:molecular adaptor activity"/>
    <property type="evidence" value="ECO:0007669"/>
    <property type="project" value="UniProtKB-ARBA"/>
</dbReference>
<dbReference type="InterPro" id="IPR013098">
    <property type="entry name" value="Ig_I-set"/>
</dbReference>
<name>A0A9N9MIP7_9CUCU</name>
<feature type="domain" description="Ig-like" evidence="27">
    <location>
        <begin position="1508"/>
        <end position="1598"/>
    </location>
</feature>
<feature type="domain" description="Ig-like" evidence="27">
    <location>
        <begin position="1603"/>
        <end position="1684"/>
    </location>
</feature>
<evidence type="ECO:0000256" key="22">
    <source>
        <dbReference type="HAMAP-Rule" id="MF_03005"/>
    </source>
</evidence>
<evidence type="ECO:0000256" key="20">
    <source>
        <dbReference type="ARBA" id="ARBA00049117"/>
    </source>
</evidence>
<dbReference type="Gene3D" id="2.60.40.10">
    <property type="entry name" value="Immunoglobulins"/>
    <property type="match status" value="11"/>
</dbReference>
<dbReference type="GO" id="GO:0034198">
    <property type="term" value="P:cellular response to amino acid starvation"/>
    <property type="evidence" value="ECO:0007669"/>
    <property type="project" value="UniProtKB-ARBA"/>
</dbReference>
<dbReference type="GO" id="GO:0007156">
    <property type="term" value="P:homophilic cell adhesion via plasma membrane adhesion molecules"/>
    <property type="evidence" value="ECO:0007669"/>
    <property type="project" value="TreeGrafter"/>
</dbReference>
<keyword evidence="19" id="KW-0393">Immunoglobulin domain</keyword>
<dbReference type="GO" id="GO:0005524">
    <property type="term" value="F:ATP binding"/>
    <property type="evidence" value="ECO:0007669"/>
    <property type="project" value="UniProtKB-KW"/>
</dbReference>
<feature type="compositionally biased region" description="Basic and acidic residues" evidence="23">
    <location>
        <begin position="1095"/>
        <end position="1114"/>
    </location>
</feature>
<dbReference type="CDD" id="cd00160">
    <property type="entry name" value="RhoGEF"/>
    <property type="match status" value="1"/>
</dbReference>
<comment type="function">
    <text evidence="22">Component of the eukaryotic translation initiation factor 3 (eIF-3) complex, which is involved in protein synthesis of a specialized repertoire of mRNAs and, together with other initiation factors, stimulates binding of mRNA and methionyl-tRNAi to the 40S ribosome. The eIF-3 complex specifically targets and initiates translation of a subset of mRNAs involved in cell proliferation.</text>
</comment>
<dbReference type="PROSITE" id="PS50835">
    <property type="entry name" value="IG_LIKE"/>
    <property type="match status" value="10"/>
</dbReference>
<feature type="region of interest" description="Disordered" evidence="23">
    <location>
        <begin position="951"/>
        <end position="973"/>
    </location>
</feature>
<dbReference type="GO" id="GO:0005829">
    <property type="term" value="C:cytosol"/>
    <property type="evidence" value="ECO:0007669"/>
    <property type="project" value="UniProtKB-ARBA"/>
</dbReference>
<dbReference type="InterPro" id="IPR027531">
    <property type="entry name" value="eIF3f"/>
</dbReference>
<dbReference type="GO" id="GO:0101005">
    <property type="term" value="F:deubiquitinase activity"/>
    <property type="evidence" value="ECO:0007669"/>
    <property type="project" value="UniProtKB-ARBA"/>
</dbReference>
<dbReference type="SMART" id="SM00232">
    <property type="entry name" value="JAB_MPN"/>
    <property type="match status" value="1"/>
</dbReference>
<sequence length="2642" mass="296944">MVSQEQAGSFPKDFGYGGEEQDTNTPNNNPDKEGGGKPKILLMGLRRSGKSSIQKVVFHKMSPNETLFLESTNKIVKDDINNSSFVQFQIWDFPGQIDFFDTCFDFDTIFGGCGALVFVIDAQDDYIEALNKLNLIVTKAFKINSNIKFEVFIHKVDGLGDDSKMECQRDIHQRAMDDLSDSGYDQQIHLSFHLTSIYDHSIFEAFSKVVQKLINQLPALENLLNILNTNSAIEKSFLFDVVSKIYIATDSTPVDMQSYELCCDMIDVVIDLSSIYGVKEEQEPAAFDDQSSSLIKLNNGTVLYLREVNKFLALVCIFREDNFDHKGIIDYNFICFRNAIQQVFELRNKNQENGIEEKSFEDGRLREILDSLQGILCMILLSQETLWTKIPSSFPDLNKVVKELVETEQEFVRDLDYVVEHYLLPAESGKTPKIVRDNFQVLFGNLKEIAEFHRTVLMDGVKYYSNEPALLGKAFLRLERDFDNHVNYCRDEHLAREFLDSSEAAYDYFAELSNRLGDDKTIIEHLKLPIQRINDYQLLLKELIRYGVCLSENTSDLEKALELMLSVPHRAQDDKFTSNIEGYKGSVRKLGRLWAHDRFTVRFGDVDKERYLFLFRTRVLICKVRRISDDRSVFQLKDVISLPRVEIKDHPNDEYSFELVEKVGGQSLQLKAHRAGVKRLWVRKISESAKSDSDEIQTAPELGGTARAEPVAKKLKKEEEEPPAPKLVDKLISELKEQVTGTKKEVLTSESVEVVHLERIEAVEPLSHINDSRNGVKTSEPPLIIEEPINEQISDHPRLLKAVEPLVQVNKPRVPEQKIEYHPKPIPERVPGSAFAKLYSIEGTQVVPPGGTTDFNVGVELNVDMSKRFTSSSSTTREGAGGYESSYTRRSTRKASRYGSEAADSEIVSKYGSETASKYGLESSKYGTDSSSKYGSEVASKYGLKYELESSKYGSEVSSKYGSETASKYDSEATSKYGLESSKYGTDFSSKYDSEVATKYGLESSKYGSESSSKYGSEAASKYGLKYDLESSKYGSELSTDRRISLRSALDDDVRIRRSLDPKDTEELINKYSKTGKEEKEEEEDVYAKFARKYSRTESRKESVVEDDPYEKYARKYLRNQKSSETKSPRIGVEESSSKKSTSDYKTDVEEFVASESSKTTVIASESSEIASKTQKSSLIGRKDAVPTSNPDIIQTKSAEDKLEEMEGDRPHFVKTIRGTSIEPGESAFFCVLLKEKPLELKWLKDSKPLAEEDGGRIRTSSDENGLEYTLAIRQVKDEDGGIYTAAAQNEKAKASCSAQLVVHQLSAAEREERAKSDRPEFMVSMKDAELLENTYLRFMVKVVGEPNPEISFFKDGKKILDADSRMQTIREHSDKGFYELVIPEVKKSDAGVYKCVATNKFGEASSEASVTVTDHKQVFEEGDLLPVGEKPDFHWKKDGAPFEPPERFKVLMGDDEDSLALVFQHVKPDDVGMYTCVAQTSRGHISCSAELTVHGTVNQLFREPEKPKLIVERREPIVVAAGNQAMLEVQVKGYPKPQLKFEHEGKAVEAGNKYKFLYEDEETMSLIIKDVKSEDAGVYTILAENEIGTDSAEMKLTVKAPPKIKTKMEDLAVHAGQLLKMSVEIDGIPEPKVQFYKDGKEIKHQNAKITKEGEKYSLLLEKTALTDSGSYSVVAGNELAQVSQFWKLDVYSRPTIVQKMGLNKVTSQGENVELKVEIQAEPKAQIKWFKDEEELQSSEHYVIKEDGDVYMLRITGAVTTDASKYKFKATNTHGIGEDEVRVDVKKAPKIVQGLRDMIVTENDQNVTLDVKLEAFPKPAVKWYLDEVEIKETRTEFTRIESDDGIKLIIKEVSSELSGQYTCKLSNECGAAETSAKLTVNCAPRIIKHLQDATVEEGAALHLEIEVDACPEPTVKWLRNGREVNSDARIKITRDKRRYETLHLAVDLIKYEEQGEYEVIVTNTLGTTSSKSFVTVNKVTHTDAIEETGPEPLKIKQEIVDENTRGEIQIGEPIIEEPSSPISAVAEEPEHFVPSVETVQSDVNLFQNGQDEETITKNEQERKEKKIPQEAEPIILDTNMKDGSRPESLDVTYIARGFANPPPEATWTLNGKAIVPDAHLRMTASQNGEEFKLEIQKLQMKDAGVYECVLTNPVGSVKQQAVLEVTPEKELRRPKLKKGIEDATVTKKNGVTFEAILIGDPIPEVHWLKDNKPITNLEFEKSKIVIETEDHEIEDGLKECTYKLTIPKCETFDRGEYTMRAKNKWGELEAAARLMIVLRPEIEGPEDVKVVPGEAAEFAAIIRANPLAEVSWTKDGRPIKAGDSISIVEDLANETYKLIFHKVALSDEGNYKVVARNDLGESVSEAQLKTKIKVHPVVLFQIVDAYERRNADSYRVIGTLLGSSDKGIVEVTNCFCVPHKEYDDQVEAELSYAMDVYELNRRVNANEAIVGWWATGHEVTNHSSVIHEYYSRECVNPVHLTVDTSLQGGRMGLKAYVCVNFGVPNGKQGCMFTSIPVDITCYDPEVFGLQLSQKTIGGGGRSRNVNPQLDLQQVAEAGGKMGSLLDQVLAYVEDVLADRQPPNNEVGRSLLHLVNSVPHMSSEQFSEMFNSNCKDLLMVITLSQLIKTQLQLNEKLTLLTSI</sequence>
<dbReference type="GO" id="GO:0005085">
    <property type="term" value="F:guanyl-nucleotide exchange factor activity"/>
    <property type="evidence" value="ECO:0007669"/>
    <property type="project" value="InterPro"/>
</dbReference>
<dbReference type="InterPro" id="IPR039400">
    <property type="entry name" value="RagC/D"/>
</dbReference>
<dbReference type="GO" id="GO:0043200">
    <property type="term" value="P:response to amino acid"/>
    <property type="evidence" value="ECO:0007669"/>
    <property type="project" value="UniProtKB-ARBA"/>
</dbReference>
<dbReference type="GO" id="GO:0005765">
    <property type="term" value="C:lysosomal membrane"/>
    <property type="evidence" value="ECO:0007669"/>
    <property type="project" value="UniProtKB-SubCell"/>
</dbReference>
<dbReference type="GO" id="GO:0019899">
    <property type="term" value="F:enzyme binding"/>
    <property type="evidence" value="ECO:0007669"/>
    <property type="project" value="UniProtKB-ARBA"/>
</dbReference>
<dbReference type="PANTHER" id="PTHR45080">
    <property type="entry name" value="CONTACTIN 5"/>
    <property type="match status" value="1"/>
</dbReference>
<keyword evidence="11" id="KW-0378">Hydrolase</keyword>
<feature type="region of interest" description="Disordered" evidence="23">
    <location>
        <begin position="1"/>
        <end position="38"/>
    </location>
</feature>
<dbReference type="InterPro" id="IPR001849">
    <property type="entry name" value="PH_domain"/>
</dbReference>
<feature type="domain" description="PH" evidence="24">
    <location>
        <begin position="586"/>
        <end position="690"/>
    </location>
</feature>
<dbReference type="FunFam" id="2.60.40.10:FF:000873">
    <property type="entry name" value="Muscle M-line assembly protein unc-89"/>
    <property type="match status" value="1"/>
</dbReference>
<evidence type="ECO:0000256" key="18">
    <source>
        <dbReference type="ARBA" id="ARBA00023242"/>
    </source>
</evidence>
<feature type="domain" description="Ig-like" evidence="27">
    <location>
        <begin position="1430"/>
        <end position="1493"/>
    </location>
</feature>
<dbReference type="SMART" id="SM00233">
    <property type="entry name" value="PH"/>
    <property type="match status" value="1"/>
</dbReference>
<keyword evidence="10" id="KW-0547">Nucleotide-binding</keyword>
<feature type="compositionally biased region" description="Polar residues" evidence="23">
    <location>
        <begin position="1187"/>
        <end position="1197"/>
    </location>
</feature>
<evidence type="ECO:0000259" key="24">
    <source>
        <dbReference type="PROSITE" id="PS50003"/>
    </source>
</evidence>
<dbReference type="GO" id="GO:0005654">
    <property type="term" value="C:nucleoplasm"/>
    <property type="evidence" value="ECO:0007669"/>
    <property type="project" value="UniProtKB-ARBA"/>
</dbReference>
<feature type="region of interest" description="Disordered" evidence="23">
    <location>
        <begin position="1058"/>
        <end position="1146"/>
    </location>
</feature>
<dbReference type="FunFam" id="2.60.40.10:FF:000344">
    <property type="entry name" value="Muscle M-line assembly protein unc-89"/>
    <property type="match status" value="1"/>
</dbReference>
<keyword evidence="15" id="KW-0472">Membrane</keyword>
<evidence type="ECO:0000256" key="10">
    <source>
        <dbReference type="ARBA" id="ARBA00022741"/>
    </source>
</evidence>
<feature type="domain" description="Ig-like" evidence="27">
    <location>
        <begin position="1695"/>
        <end position="1784"/>
    </location>
</feature>
<feature type="domain" description="MPN" evidence="26">
    <location>
        <begin position="2372"/>
        <end position="2502"/>
    </location>
</feature>
<evidence type="ECO:0000256" key="12">
    <source>
        <dbReference type="ARBA" id="ARBA00022840"/>
    </source>
</evidence>
<evidence type="ECO:0000256" key="6">
    <source>
        <dbReference type="ARBA" id="ARBA00022490"/>
    </source>
</evidence>
<feature type="region of interest" description="Disordered" evidence="23">
    <location>
        <begin position="870"/>
        <end position="905"/>
    </location>
</feature>
<evidence type="ECO:0000259" key="26">
    <source>
        <dbReference type="PROSITE" id="PS50249"/>
    </source>
</evidence>
<dbReference type="InterPro" id="IPR050958">
    <property type="entry name" value="Cell_Adh-Cytoskel_Orgn"/>
</dbReference>
<accession>A0A9N9MIP7</accession>
<dbReference type="InterPro" id="IPR035899">
    <property type="entry name" value="DBL_dom_sf"/>
</dbReference>
<evidence type="ECO:0000313" key="29">
    <source>
        <dbReference type="Proteomes" id="UP001152799"/>
    </source>
</evidence>
<keyword evidence="13 22" id="KW-0648">Protein biosynthesis</keyword>
<dbReference type="Proteomes" id="UP001152799">
    <property type="component" value="Chromosome 16"/>
</dbReference>
<keyword evidence="8" id="KW-0732">Signal</keyword>
<feature type="domain" description="Ig-like" evidence="27">
    <location>
        <begin position="2068"/>
        <end position="2164"/>
    </location>
</feature>
<dbReference type="FunFam" id="3.40.140.10:FF:000014">
    <property type="entry name" value="Eukaryotic translation initiation factor 3 subunit F"/>
    <property type="match status" value="1"/>
</dbReference>
<keyword evidence="6 22" id="KW-0963">Cytoplasm</keyword>
<protein>
    <recommendedName>
        <fullName evidence="22">Eukaryotic translation initiation factor 3 subunit F</fullName>
        <shortName evidence="22">eIF3f</shortName>
    </recommendedName>
    <alternativeName>
        <fullName evidence="22">Eukaryotic translation initiation factor 3 subunit 5</fullName>
    </alternativeName>
</protein>
<dbReference type="GO" id="GO:0005852">
    <property type="term" value="C:eukaryotic translation initiation factor 3 complex"/>
    <property type="evidence" value="ECO:0007669"/>
    <property type="project" value="UniProtKB-UniRule"/>
</dbReference>
<dbReference type="OrthoDB" id="2570713at2759"/>
<keyword evidence="14" id="KW-0342">GTP-binding</keyword>
<comment type="function">
    <text evidence="21">Deubiquitinates activated NOTCH1, promoting its nuclear import, thereby acting as a positive regulator of Notch signaling.</text>
</comment>
<evidence type="ECO:0000256" key="17">
    <source>
        <dbReference type="ARBA" id="ARBA00023228"/>
    </source>
</evidence>
<evidence type="ECO:0000256" key="14">
    <source>
        <dbReference type="ARBA" id="ARBA00023134"/>
    </source>
</evidence>
<dbReference type="GO" id="GO:0008237">
    <property type="term" value="F:metallopeptidase activity"/>
    <property type="evidence" value="ECO:0007669"/>
    <property type="project" value="InterPro"/>
</dbReference>
<dbReference type="InterPro" id="IPR055251">
    <property type="entry name" value="SOS1_NGEF_PH"/>
</dbReference>
<comment type="similarity">
    <text evidence="4">Belongs to the protein kinase superfamily. CAMK Ser/Thr protein kinase family.</text>
</comment>
<dbReference type="Gene3D" id="2.30.29.30">
    <property type="entry name" value="Pleckstrin-homology domain (PH domain)/Phosphotyrosine-binding domain (PTB)"/>
    <property type="match status" value="1"/>
</dbReference>
<evidence type="ECO:0000256" key="8">
    <source>
        <dbReference type="ARBA" id="ARBA00022729"/>
    </source>
</evidence>
<keyword evidence="29" id="KW-1185">Reference proteome</keyword>
<evidence type="ECO:0000256" key="3">
    <source>
        <dbReference type="ARBA" id="ARBA00004656"/>
    </source>
</evidence>
<dbReference type="CDD" id="cd00096">
    <property type="entry name" value="Ig"/>
    <property type="match status" value="1"/>
</dbReference>
<feature type="region of interest" description="Disordered" evidence="23">
    <location>
        <begin position="1165"/>
        <end position="1207"/>
    </location>
</feature>
<evidence type="ECO:0000256" key="16">
    <source>
        <dbReference type="ARBA" id="ARBA00023157"/>
    </source>
</evidence>
<evidence type="ECO:0000256" key="4">
    <source>
        <dbReference type="ARBA" id="ARBA00006692"/>
    </source>
</evidence>
<dbReference type="GO" id="GO:0019003">
    <property type="term" value="F:GDP binding"/>
    <property type="evidence" value="ECO:0007669"/>
    <property type="project" value="UniProtKB-ARBA"/>
</dbReference>
<keyword evidence="18" id="KW-0539">Nucleus</keyword>
<dbReference type="GO" id="GO:0031369">
    <property type="term" value="F:translation initiation factor binding"/>
    <property type="evidence" value="ECO:0007669"/>
    <property type="project" value="InterPro"/>
</dbReference>
<dbReference type="FunFam" id="2.60.40.10:FF:000107">
    <property type="entry name" value="Myosin, light chain kinase a"/>
    <property type="match status" value="1"/>
</dbReference>
<dbReference type="InterPro" id="IPR007110">
    <property type="entry name" value="Ig-like_dom"/>
</dbReference>
<evidence type="ECO:0000256" key="13">
    <source>
        <dbReference type="ARBA" id="ARBA00022917"/>
    </source>
</evidence>
<feature type="domain" description="Ig-like" evidence="27">
    <location>
        <begin position="2280"/>
        <end position="2369"/>
    </location>
</feature>
<evidence type="ECO:0000256" key="15">
    <source>
        <dbReference type="ARBA" id="ARBA00023136"/>
    </source>
</evidence>
<feature type="compositionally biased region" description="Polar residues" evidence="23">
    <location>
        <begin position="952"/>
        <end position="966"/>
    </location>
</feature>
<dbReference type="SUPFAM" id="SSF50729">
    <property type="entry name" value="PH domain-like"/>
    <property type="match status" value="1"/>
</dbReference>
<feature type="domain" description="DH" evidence="25">
    <location>
        <begin position="396"/>
        <end position="574"/>
    </location>
</feature>
<dbReference type="GO" id="GO:0003743">
    <property type="term" value="F:translation initiation factor activity"/>
    <property type="evidence" value="ECO:0007669"/>
    <property type="project" value="UniProtKB-UniRule"/>
</dbReference>
<evidence type="ECO:0000256" key="23">
    <source>
        <dbReference type="SAM" id="MobiDB-lite"/>
    </source>
</evidence>
<dbReference type="SUPFAM" id="SSF52540">
    <property type="entry name" value="P-loop containing nucleoside triphosphate hydrolases"/>
    <property type="match status" value="1"/>
</dbReference>
<dbReference type="SMART" id="SM00408">
    <property type="entry name" value="IGc2"/>
    <property type="match status" value="11"/>
</dbReference>
<dbReference type="SUPFAM" id="SSF48726">
    <property type="entry name" value="Immunoglobulin"/>
    <property type="match status" value="11"/>
</dbReference>
<dbReference type="GO" id="GO:0033290">
    <property type="term" value="C:eukaryotic 48S preinitiation complex"/>
    <property type="evidence" value="ECO:0007669"/>
    <property type="project" value="UniProtKB-UniRule"/>
</dbReference>
<feature type="compositionally biased region" description="Basic and acidic residues" evidence="23">
    <location>
        <begin position="710"/>
        <end position="719"/>
    </location>
</feature>
<comment type="catalytic activity">
    <reaction evidence="20">
        <text>GTP + H2O = GDP + phosphate + H(+)</text>
        <dbReference type="Rhea" id="RHEA:19669"/>
        <dbReference type="ChEBI" id="CHEBI:15377"/>
        <dbReference type="ChEBI" id="CHEBI:15378"/>
        <dbReference type="ChEBI" id="CHEBI:37565"/>
        <dbReference type="ChEBI" id="CHEBI:43474"/>
        <dbReference type="ChEBI" id="CHEBI:58189"/>
    </reaction>
    <physiologicalReaction direction="left-to-right" evidence="20">
        <dbReference type="Rhea" id="RHEA:19670"/>
    </physiologicalReaction>
</comment>
<dbReference type="SMART" id="SM00409">
    <property type="entry name" value="IG"/>
    <property type="match status" value="11"/>
</dbReference>
<dbReference type="GO" id="GO:0016462">
    <property type="term" value="F:pyrophosphatase activity"/>
    <property type="evidence" value="ECO:0007669"/>
    <property type="project" value="UniProtKB-ARBA"/>
</dbReference>
<feature type="domain" description="Ig-like" evidence="27">
    <location>
        <begin position="1884"/>
        <end position="1975"/>
    </location>
</feature>
<dbReference type="PANTHER" id="PTHR45080:SF8">
    <property type="entry name" value="IG-LIKE DOMAIN-CONTAINING PROTEIN"/>
    <property type="match status" value="1"/>
</dbReference>
<evidence type="ECO:0000256" key="19">
    <source>
        <dbReference type="ARBA" id="ARBA00023319"/>
    </source>
</evidence>
<dbReference type="FunFam" id="3.40.50.300:FF:000226">
    <property type="entry name" value="Ras-related GTP-binding protein D"/>
    <property type="match status" value="1"/>
</dbReference>
<dbReference type="InterPro" id="IPR024969">
    <property type="entry name" value="EIF3F/CSN6-like_C"/>
</dbReference>
<comment type="similarity">
    <text evidence="22">Belongs to the eIF-3 subunit F family.</text>
</comment>
<keyword evidence="7 22" id="KW-0396">Initiation factor</keyword>
<dbReference type="Gene3D" id="3.30.450.190">
    <property type="match status" value="1"/>
</dbReference>
<feature type="compositionally biased region" description="Basic and acidic residues" evidence="23">
    <location>
        <begin position="1058"/>
        <end position="1079"/>
    </location>
</feature>
<keyword evidence="16" id="KW-1015">Disulfide bond</keyword>
<dbReference type="Pfam" id="PF13012">
    <property type="entry name" value="MitMem_reg"/>
    <property type="match status" value="1"/>
</dbReference>
<dbReference type="InterPro" id="IPR006762">
    <property type="entry name" value="Gtr1_RagA"/>
</dbReference>
<dbReference type="Pfam" id="PF07679">
    <property type="entry name" value="I-set"/>
    <property type="match status" value="11"/>
</dbReference>
<dbReference type="FunFam" id="3.30.450.190:FF:000001">
    <property type="entry name" value="Ras-related GTP-binding protein C"/>
    <property type="match status" value="1"/>
</dbReference>
<dbReference type="GO" id="GO:0005886">
    <property type="term" value="C:plasma membrane"/>
    <property type="evidence" value="ECO:0007669"/>
    <property type="project" value="TreeGrafter"/>
</dbReference>
<feature type="compositionally biased region" description="Basic and acidic residues" evidence="23">
    <location>
        <begin position="1122"/>
        <end position="1146"/>
    </location>
</feature>
<dbReference type="InterPro" id="IPR000219">
    <property type="entry name" value="DH_dom"/>
</dbReference>
<dbReference type="PROSITE" id="PS50003">
    <property type="entry name" value="PH_DOMAIN"/>
    <property type="match status" value="1"/>
</dbReference>
<dbReference type="Pfam" id="PF00621">
    <property type="entry name" value="RhoGEF"/>
    <property type="match status" value="1"/>
</dbReference>
<comment type="subcellular location">
    <subcellularLocation>
        <location evidence="2 22">Cytoplasm</location>
    </subcellularLocation>
    <subcellularLocation>
        <location evidence="3">Lysosome membrane</location>
    </subcellularLocation>
    <subcellularLocation>
        <location evidence="1">Nucleus</location>
    </subcellularLocation>
</comment>
<evidence type="ECO:0000259" key="27">
    <source>
        <dbReference type="PROSITE" id="PS50835"/>
    </source>
</evidence>
<evidence type="ECO:0000313" key="28">
    <source>
        <dbReference type="EMBL" id="CAG9763925.1"/>
    </source>
</evidence>
<dbReference type="GO" id="GO:0016282">
    <property type="term" value="C:eukaryotic 43S preinitiation complex"/>
    <property type="evidence" value="ECO:0007669"/>
    <property type="project" value="UniProtKB-UniRule"/>
</dbReference>
<evidence type="ECO:0000256" key="1">
    <source>
        <dbReference type="ARBA" id="ARBA00004123"/>
    </source>
</evidence>
<dbReference type="CDD" id="cd08064">
    <property type="entry name" value="MPN_eIF3f"/>
    <property type="match status" value="1"/>
</dbReference>
<dbReference type="FunFam" id="2.60.40.10:FF:000919">
    <property type="entry name" value="Uncharacterized protein, isoform C"/>
    <property type="match status" value="1"/>
</dbReference>
<evidence type="ECO:0000256" key="11">
    <source>
        <dbReference type="ARBA" id="ARBA00022801"/>
    </source>
</evidence>
<dbReference type="Pfam" id="PF01398">
    <property type="entry name" value="JAB"/>
    <property type="match status" value="1"/>
</dbReference>
<dbReference type="FunFam" id="1.20.900.10:FF:000033">
    <property type="entry name" value="Muscle M-line assembly protein unc-89-like Protein"/>
    <property type="match status" value="1"/>
</dbReference>
<dbReference type="EMBL" id="OU892292">
    <property type="protein sequence ID" value="CAG9763925.1"/>
    <property type="molecule type" value="Genomic_DNA"/>
</dbReference>
<feature type="domain" description="Ig-like" evidence="27">
    <location>
        <begin position="1320"/>
        <end position="1414"/>
    </location>
</feature>
<dbReference type="GO" id="GO:0046983">
    <property type="term" value="F:protein dimerization activity"/>
    <property type="evidence" value="ECO:0007669"/>
    <property type="project" value="UniProtKB-ARBA"/>
</dbReference>
<dbReference type="Pfam" id="PF04670">
    <property type="entry name" value="Gtr1_RagA"/>
    <property type="match status" value="1"/>
</dbReference>
<dbReference type="FunFam" id="2.60.40.10:FF:000145">
    <property type="entry name" value="Myosin light chain kinase, smooth muscle"/>
    <property type="match status" value="2"/>
</dbReference>
<dbReference type="SUPFAM" id="SSF48065">
    <property type="entry name" value="DBL homology domain (DH-domain)"/>
    <property type="match status" value="1"/>
</dbReference>
<organism evidence="28 29">
    <name type="scientific">Ceutorhynchus assimilis</name>
    <name type="common">cabbage seed weevil</name>
    <dbReference type="NCBI Taxonomy" id="467358"/>
    <lineage>
        <taxon>Eukaryota</taxon>
        <taxon>Metazoa</taxon>
        <taxon>Ecdysozoa</taxon>
        <taxon>Arthropoda</taxon>
        <taxon>Hexapoda</taxon>
        <taxon>Insecta</taxon>
        <taxon>Pterygota</taxon>
        <taxon>Neoptera</taxon>
        <taxon>Endopterygota</taxon>
        <taxon>Coleoptera</taxon>
        <taxon>Polyphaga</taxon>
        <taxon>Cucujiformia</taxon>
        <taxon>Curculionidae</taxon>
        <taxon>Ceutorhynchinae</taxon>
        <taxon>Ceutorhynchus</taxon>
    </lineage>
</organism>
<feature type="domain" description="Ig-like" evidence="27">
    <location>
        <begin position="1211"/>
        <end position="1302"/>
    </location>
</feature>
<keyword evidence="9" id="KW-0677">Repeat</keyword>
<dbReference type="InterPro" id="IPR027417">
    <property type="entry name" value="P-loop_NTPase"/>
</dbReference>
<dbReference type="InterPro" id="IPR037518">
    <property type="entry name" value="MPN"/>
</dbReference>
<comment type="subunit">
    <text evidence="22">Component of the eukaryotic translation initiation factor 3 (eIF-3) complex.</text>
</comment>
<dbReference type="Gene3D" id="3.40.50.300">
    <property type="entry name" value="P-loop containing nucleotide triphosphate hydrolases"/>
    <property type="match status" value="1"/>
</dbReference>
<evidence type="ECO:0000256" key="5">
    <source>
        <dbReference type="ARBA" id="ARBA00007756"/>
    </source>
</evidence>
<dbReference type="Gene3D" id="1.20.900.10">
    <property type="entry name" value="Dbl homology (DH) domain"/>
    <property type="match status" value="1"/>
</dbReference>
<comment type="similarity">
    <text evidence="5">Belongs to the GTR/RAG GTP-binding protein family.</text>
</comment>
<evidence type="ECO:0000256" key="21">
    <source>
        <dbReference type="ARBA" id="ARBA00059951"/>
    </source>
</evidence>
<reference evidence="28" key="1">
    <citation type="submission" date="2022-01" db="EMBL/GenBank/DDBJ databases">
        <authorList>
            <person name="King R."/>
        </authorList>
    </citation>
    <scope>NUCLEOTIDE SEQUENCE</scope>
</reference>
<dbReference type="GO" id="GO:0001732">
    <property type="term" value="P:formation of cytoplasmic translation initiation complex"/>
    <property type="evidence" value="ECO:0007669"/>
    <property type="project" value="UniProtKB-UniRule"/>
</dbReference>
<dbReference type="InterPro" id="IPR013783">
    <property type="entry name" value="Ig-like_fold"/>
</dbReference>
<evidence type="ECO:0000256" key="9">
    <source>
        <dbReference type="ARBA" id="ARBA00022737"/>
    </source>
</evidence>
<evidence type="ECO:0000259" key="25">
    <source>
        <dbReference type="PROSITE" id="PS50010"/>
    </source>
</evidence>
<proteinExistence type="inferred from homology"/>
<dbReference type="Pfam" id="PF22697">
    <property type="entry name" value="SOS1_NGEF_PH"/>
    <property type="match status" value="1"/>
</dbReference>
<evidence type="ECO:0000256" key="7">
    <source>
        <dbReference type="ARBA" id="ARBA00022540"/>
    </source>
</evidence>